<dbReference type="PANTHER" id="PTHR28208:SF3">
    <property type="entry name" value="PHOSPHATIDATE PHOSPHATASE APP1"/>
    <property type="match status" value="1"/>
</dbReference>
<dbReference type="GO" id="GO:0008195">
    <property type="term" value="F:phosphatidate phosphatase activity"/>
    <property type="evidence" value="ECO:0007669"/>
    <property type="project" value="InterPro"/>
</dbReference>
<sequence length="586" mass="65839">MSNNDELKGNSTALNKRQRFLNIMRTTRDVYVPTFSTTISQLKSDASSTIKSYYDASAVPGSSSGAPVWPTDMKTLVYPSYTRIVPDGHYETHIRGLVFTPGTMNRKSRLILSFCRQLIRPASPGEKVPLEDDKEEIPFNDSQSTVELSPASPSLALDSTDESTLRARIAGFLQKHIMGVTVVTDISNQDGTESECTYVATDNWGNYDIRVVTKFKPEKISVTIDVPDGVSTECPVNFVQDRGFALISDVDDTIKHTGVTGDKRSLFTNVFVHDFKLWSVPGMPLWYNTLRDTETVDFFYVSNCPFQLYSLIEEYIFQNFPRGPLFLKQYSGNLVSSLMSSSAKRKLGSILSVLADFPHKKFILVGDSGERDLEAYTEAVKQFPGQISAIYIRACKDSMSDLAVNDSKVVNELNSMIEKNYHQDLKLTSDKCTIKTQEQADPNYLHTRHLAKLDAQSKSAPTKPLKKPTLDVAQQMEIECSKKGNPPLPPRKPATFNGRDKDPLTFNRSNTDDVVYCTPSSQNDYGAYSTFFDSRADSWRQRVMHTILEFKNCGADVRVQFFTQPELCLEDSIATIRREKNGQDAR</sequence>
<organism evidence="3 4">
    <name type="scientific">Lachancea dasiensis</name>
    <dbReference type="NCBI Taxonomy" id="1072105"/>
    <lineage>
        <taxon>Eukaryota</taxon>
        <taxon>Fungi</taxon>
        <taxon>Dikarya</taxon>
        <taxon>Ascomycota</taxon>
        <taxon>Saccharomycotina</taxon>
        <taxon>Saccharomycetes</taxon>
        <taxon>Saccharomycetales</taxon>
        <taxon>Saccharomycetaceae</taxon>
        <taxon>Lachancea</taxon>
    </lineage>
</organism>
<dbReference type="PANTHER" id="PTHR28208">
    <property type="entry name" value="PHOSPHATIDATE PHOSPHATASE APP1"/>
    <property type="match status" value="1"/>
</dbReference>
<feature type="domain" description="Phosphatidate phosphatase APP1 catalytic" evidence="2">
    <location>
        <begin position="245"/>
        <end position="393"/>
    </location>
</feature>
<evidence type="ECO:0000259" key="2">
    <source>
        <dbReference type="Pfam" id="PF09949"/>
    </source>
</evidence>
<feature type="compositionally biased region" description="Low complexity" evidence="1">
    <location>
        <begin position="148"/>
        <end position="157"/>
    </location>
</feature>
<keyword evidence="4" id="KW-1185">Reference proteome</keyword>
<dbReference type="GO" id="GO:0030479">
    <property type="term" value="C:actin cortical patch"/>
    <property type="evidence" value="ECO:0007669"/>
    <property type="project" value="TreeGrafter"/>
</dbReference>
<dbReference type="AlphaFoldDB" id="A0A1G4JDG2"/>
<proteinExistence type="predicted"/>
<reference evidence="4" key="1">
    <citation type="submission" date="2016-03" db="EMBL/GenBank/DDBJ databases">
        <authorList>
            <person name="Devillers H."/>
        </authorList>
    </citation>
    <scope>NUCLEOTIDE SEQUENCE [LARGE SCALE GENOMIC DNA]</scope>
</reference>
<feature type="region of interest" description="Disordered" evidence="1">
    <location>
        <begin position="481"/>
        <end position="507"/>
    </location>
</feature>
<protein>
    <submittedName>
        <fullName evidence="3">LADA_0E08878g1_1</fullName>
    </submittedName>
</protein>
<name>A0A1G4JDG2_9SACH</name>
<dbReference type="Proteomes" id="UP000190274">
    <property type="component" value="Chromosome E"/>
</dbReference>
<evidence type="ECO:0000313" key="4">
    <source>
        <dbReference type="Proteomes" id="UP000190274"/>
    </source>
</evidence>
<evidence type="ECO:0000256" key="1">
    <source>
        <dbReference type="SAM" id="MobiDB-lite"/>
    </source>
</evidence>
<dbReference type="STRING" id="1266660.A0A1G4JDG2"/>
<feature type="region of interest" description="Disordered" evidence="1">
    <location>
        <begin position="137"/>
        <end position="157"/>
    </location>
</feature>
<accession>A0A1G4JDG2</accession>
<dbReference type="InterPro" id="IPR052935">
    <property type="entry name" value="Mg2+_PAP"/>
</dbReference>
<dbReference type="InterPro" id="IPR019236">
    <property type="entry name" value="APP1_cat"/>
</dbReference>
<gene>
    <name evidence="3" type="ORF">LADA_0E08878G</name>
</gene>
<dbReference type="Pfam" id="PF09949">
    <property type="entry name" value="APP1_cat"/>
    <property type="match status" value="1"/>
</dbReference>
<dbReference type="EMBL" id="LT598455">
    <property type="protein sequence ID" value="SCU88216.1"/>
    <property type="molecule type" value="Genomic_DNA"/>
</dbReference>
<evidence type="ECO:0000313" key="3">
    <source>
        <dbReference type="EMBL" id="SCU88216.1"/>
    </source>
</evidence>
<dbReference type="OrthoDB" id="541883at2759"/>